<proteinExistence type="predicted"/>
<organism evidence="1 2">
    <name type="scientific">Palleronia abyssalis</name>
    <dbReference type="NCBI Taxonomy" id="1501240"/>
    <lineage>
        <taxon>Bacteria</taxon>
        <taxon>Pseudomonadati</taxon>
        <taxon>Pseudomonadota</taxon>
        <taxon>Alphaproteobacteria</taxon>
        <taxon>Rhodobacterales</taxon>
        <taxon>Roseobacteraceae</taxon>
        <taxon>Palleronia</taxon>
    </lineage>
</organism>
<protein>
    <recommendedName>
        <fullName evidence="3">PRC-barrel domain-containing protein</fullName>
    </recommendedName>
</protein>
<name>A0A2R8BSI5_9RHOB</name>
<reference evidence="1 2" key="1">
    <citation type="submission" date="2018-03" db="EMBL/GenBank/DDBJ databases">
        <authorList>
            <person name="Keele B.F."/>
        </authorList>
    </citation>
    <scope>NUCLEOTIDE SEQUENCE [LARGE SCALE GENOMIC DNA]</scope>
    <source>
        <strain evidence="1 2">CECT 8504</strain>
    </source>
</reference>
<evidence type="ECO:0008006" key="3">
    <source>
        <dbReference type="Google" id="ProtNLM"/>
    </source>
</evidence>
<keyword evidence="2" id="KW-1185">Reference proteome</keyword>
<evidence type="ECO:0000313" key="1">
    <source>
        <dbReference type="EMBL" id="SPJ23103.1"/>
    </source>
</evidence>
<dbReference type="Proteomes" id="UP000244912">
    <property type="component" value="Unassembled WGS sequence"/>
</dbReference>
<dbReference type="EMBL" id="ONZF01000002">
    <property type="protein sequence ID" value="SPJ23103.1"/>
    <property type="molecule type" value="Genomic_DNA"/>
</dbReference>
<dbReference type="InterPro" id="IPR011033">
    <property type="entry name" value="PRC_barrel-like_sf"/>
</dbReference>
<gene>
    <name evidence="1" type="ORF">PAA8504_00908</name>
</gene>
<evidence type="ECO:0000313" key="2">
    <source>
        <dbReference type="Proteomes" id="UP000244912"/>
    </source>
</evidence>
<dbReference type="AlphaFoldDB" id="A0A2R8BSI5"/>
<dbReference type="SUPFAM" id="SSF50346">
    <property type="entry name" value="PRC-barrel domain"/>
    <property type="match status" value="1"/>
</dbReference>
<sequence length="199" mass="21608">MQRLTQLLDLDALAGDDRFPIRALFHDADSRRLQMAAIDIGGWLDRREVLVSLDRFGAPGDDAWPVSMTRDELHDAPEWTDDSAAASALPPLIVGPFGYTFSPMLMAAGMATSADRTVPADPDEGNADLVSRSGGRVKNMERCSDLLGRDAFGPGGNMGKVADLVIEDMTVTGIITEDDTRVPLARLRHIAEQGHFVFD</sequence>
<accession>A0A2R8BSI5</accession>